<evidence type="ECO:0000313" key="9">
    <source>
        <dbReference type="EMBL" id="MBB5207158.1"/>
    </source>
</evidence>
<feature type="transmembrane region" description="Helical" evidence="8">
    <location>
        <begin position="21"/>
        <end position="38"/>
    </location>
</feature>
<gene>
    <name evidence="9" type="ORF">HNQ52_000674</name>
</gene>
<evidence type="ECO:0000256" key="6">
    <source>
        <dbReference type="ARBA" id="ARBA00023136"/>
    </source>
</evidence>
<dbReference type="Proteomes" id="UP000521199">
    <property type="component" value="Unassembled WGS sequence"/>
</dbReference>
<keyword evidence="4" id="KW-0256">Endoplasmic reticulum</keyword>
<keyword evidence="5 8" id="KW-1133">Transmembrane helix</keyword>
<feature type="transmembrane region" description="Helical" evidence="8">
    <location>
        <begin position="353"/>
        <end position="371"/>
    </location>
</feature>
<comment type="caution">
    <text evidence="9">The sequence shown here is derived from an EMBL/GenBank/DDBJ whole genome shotgun (WGS) entry which is preliminary data.</text>
</comment>
<dbReference type="PANTHER" id="PTHR13416">
    <property type="match status" value="1"/>
</dbReference>
<name>A0A7W8FZZ2_9GAMM</name>
<evidence type="ECO:0000256" key="2">
    <source>
        <dbReference type="ARBA" id="ARBA00004586"/>
    </source>
</evidence>
<keyword evidence="3 8" id="KW-0812">Transmembrane</keyword>
<feature type="transmembrane region" description="Helical" evidence="8">
    <location>
        <begin position="288"/>
        <end position="310"/>
    </location>
</feature>
<dbReference type="AlphaFoldDB" id="A0A7W8FZZ2"/>
<sequence>MAYEEITRHGWLSRIGASFKGILAGAVILAVAVSLQFWNEGRTVKREQALSEGRAQVLESAGAQPDAANDGRLVHVAGRARAGAPLADETFGVEHEALALRRQVQMFQWRERRDTREEKEVGGGTRKVTRYSYETVWDDEPIDSDDFREEEAHRNPDEMPYRDYSWRAADIRIGGFRLGDEAASQIGGWQDLPAAQVQLPENLAAIFRPSGDWFVTCETPAQPQVGDLRVRFQIVPEGAFTVIGRQQAGMLDTWRSSRGQELLIVESGEHGAAALFDEAASDNTSASWALRLAGFVLGWIGFGLLLRPLAVLADVVPILGRLVGFGLALVSGLLAAVLSLVAIGSGWVFYRPWLLAVIVIVVVALIAWLVMRRSRRSVTVPPMPAPAPAPSRPPPPPGA</sequence>
<keyword evidence="6 8" id="KW-0472">Membrane</keyword>
<evidence type="ECO:0000256" key="8">
    <source>
        <dbReference type="SAM" id="Phobius"/>
    </source>
</evidence>
<accession>A0A7W8FZZ2</accession>
<dbReference type="GO" id="GO:0071763">
    <property type="term" value="P:nuclear membrane organization"/>
    <property type="evidence" value="ECO:0007669"/>
    <property type="project" value="TreeGrafter"/>
</dbReference>
<dbReference type="InterPro" id="IPR012430">
    <property type="entry name" value="TMEM43_fam"/>
</dbReference>
<comment type="subcellular location">
    <subcellularLocation>
        <location evidence="1">Endomembrane system</location>
        <topology evidence="1">Multi-pass membrane protein</topology>
    </subcellularLocation>
    <subcellularLocation>
        <location evidence="2">Endoplasmic reticulum membrane</location>
    </subcellularLocation>
</comment>
<feature type="compositionally biased region" description="Pro residues" evidence="7">
    <location>
        <begin position="381"/>
        <end position="399"/>
    </location>
</feature>
<proteinExistence type="predicted"/>
<reference evidence="9 10" key="1">
    <citation type="submission" date="2020-08" db="EMBL/GenBank/DDBJ databases">
        <title>Genomic Encyclopedia of Type Strains, Phase IV (KMG-IV): sequencing the most valuable type-strain genomes for metagenomic binning, comparative biology and taxonomic classification.</title>
        <authorList>
            <person name="Goeker M."/>
        </authorList>
    </citation>
    <scope>NUCLEOTIDE SEQUENCE [LARGE SCALE GENOMIC DNA]</scope>
    <source>
        <strain evidence="9 10">DSM 24163</strain>
    </source>
</reference>
<dbReference type="PANTHER" id="PTHR13416:SF2">
    <property type="entry name" value="TRANSMEMBRANE PROTEIN 43"/>
    <property type="match status" value="1"/>
</dbReference>
<dbReference type="EMBL" id="JACHHP010000001">
    <property type="protein sequence ID" value="MBB5207158.1"/>
    <property type="molecule type" value="Genomic_DNA"/>
</dbReference>
<feature type="region of interest" description="Disordered" evidence="7">
    <location>
        <begin position="380"/>
        <end position="399"/>
    </location>
</feature>
<dbReference type="Pfam" id="PF07787">
    <property type="entry name" value="TMEM43"/>
    <property type="match status" value="1"/>
</dbReference>
<dbReference type="GO" id="GO:0012505">
    <property type="term" value="C:endomembrane system"/>
    <property type="evidence" value="ECO:0007669"/>
    <property type="project" value="UniProtKB-SubCell"/>
</dbReference>
<dbReference type="RefSeq" id="WP_183959677.1">
    <property type="nucleotide sequence ID" value="NZ_JACHHP010000001.1"/>
</dbReference>
<protein>
    <submittedName>
        <fullName evidence="9">Uncharacterized protein</fullName>
    </submittedName>
</protein>
<evidence type="ECO:0000256" key="4">
    <source>
        <dbReference type="ARBA" id="ARBA00022824"/>
    </source>
</evidence>
<feature type="transmembrane region" description="Helical" evidence="8">
    <location>
        <begin position="322"/>
        <end position="347"/>
    </location>
</feature>
<organism evidence="9 10">
    <name type="scientific">Chiayiivirga flava</name>
    <dbReference type="NCBI Taxonomy" id="659595"/>
    <lineage>
        <taxon>Bacteria</taxon>
        <taxon>Pseudomonadati</taxon>
        <taxon>Pseudomonadota</taxon>
        <taxon>Gammaproteobacteria</taxon>
        <taxon>Lysobacterales</taxon>
        <taxon>Lysobacteraceae</taxon>
        <taxon>Chiayiivirga</taxon>
    </lineage>
</organism>
<evidence type="ECO:0000313" key="10">
    <source>
        <dbReference type="Proteomes" id="UP000521199"/>
    </source>
</evidence>
<dbReference type="GO" id="GO:0006629">
    <property type="term" value="P:lipid metabolic process"/>
    <property type="evidence" value="ECO:0007669"/>
    <property type="project" value="TreeGrafter"/>
</dbReference>
<evidence type="ECO:0000256" key="1">
    <source>
        <dbReference type="ARBA" id="ARBA00004127"/>
    </source>
</evidence>
<evidence type="ECO:0000256" key="3">
    <source>
        <dbReference type="ARBA" id="ARBA00022692"/>
    </source>
</evidence>
<keyword evidence="10" id="KW-1185">Reference proteome</keyword>
<evidence type="ECO:0000256" key="5">
    <source>
        <dbReference type="ARBA" id="ARBA00022989"/>
    </source>
</evidence>
<evidence type="ECO:0000256" key="7">
    <source>
        <dbReference type="SAM" id="MobiDB-lite"/>
    </source>
</evidence>